<feature type="transmembrane region" description="Helical" evidence="1">
    <location>
        <begin position="518"/>
        <end position="537"/>
    </location>
</feature>
<dbReference type="SUPFAM" id="SSF56784">
    <property type="entry name" value="HAD-like"/>
    <property type="match status" value="1"/>
</dbReference>
<dbReference type="Pfam" id="PF08645">
    <property type="entry name" value="PNK3P"/>
    <property type="match status" value="1"/>
</dbReference>
<dbReference type="OrthoDB" id="19045at2759"/>
<keyword evidence="3" id="KW-1185">Reference proteome</keyword>
<gene>
    <name evidence="2" type="ORF">PGO_051430</name>
</gene>
<proteinExistence type="predicted"/>
<evidence type="ECO:0008006" key="4">
    <source>
        <dbReference type="Google" id="ProtNLM"/>
    </source>
</evidence>
<keyword evidence="1" id="KW-1133">Transmembrane helix</keyword>
<dbReference type="InterPro" id="IPR013954">
    <property type="entry name" value="PNK3P"/>
</dbReference>
<dbReference type="AlphaFoldDB" id="A0A1Y1JH17"/>
<dbReference type="RefSeq" id="XP_028542322.1">
    <property type="nucleotide sequence ID" value="XM_028686521.1"/>
</dbReference>
<dbReference type="EMBL" id="BDQF01000006">
    <property type="protein sequence ID" value="GAW79733.1"/>
    <property type="molecule type" value="Genomic_DNA"/>
</dbReference>
<reference evidence="3" key="1">
    <citation type="submission" date="2017-04" db="EMBL/GenBank/DDBJ databases">
        <title>Plasmodium gonderi genome.</title>
        <authorList>
            <person name="Arisue N."/>
            <person name="Honma H."/>
            <person name="Kawai S."/>
            <person name="Tougan T."/>
            <person name="Tanabe K."/>
            <person name="Horii T."/>
        </authorList>
    </citation>
    <scope>NUCLEOTIDE SEQUENCE [LARGE SCALE GENOMIC DNA]</scope>
    <source>
        <strain evidence="3">ATCC 30045</strain>
    </source>
</reference>
<dbReference type="Proteomes" id="UP000195521">
    <property type="component" value="Unassembled WGS sequence"/>
</dbReference>
<evidence type="ECO:0000313" key="2">
    <source>
        <dbReference type="EMBL" id="GAW79733.1"/>
    </source>
</evidence>
<sequence>MSSVVSARHVHQDVRIKRSLCIKYINFLSYLKKCKLKRPWHRYYCCVFQMAGVEMTSVKGLTCKSLQNSTKVSRNKDTFFIKCMNHLISKPINIASFDLDGTLMNIHGCKHTNTLLFSKEVLFNIFNFKEKQKFQIVIFSNQTSVSSPVHDYHYLKRCKLPILFRKLVNLRRALSYFYALYRHQNGGKFKAVPTSQNLQKCQAVPTSQNLQKCQALPTSQNLQKCQALPTSQACEKWNYRVHGKHCVVVVPNQKCHGERCFQKLNYRRSAMGSSKMRRSNENSDKIKSIEKRGGNVVNTFYAIGKGNMEPIDIYPKPCGGQYYLYMCLEGIKYIIILIRYFGNLHKELLEKEINKGVNKPLEDFLRLTIEICNNEEIYNIVKKNRRCYFHLNTMSLQMIEIYINSLLKKSKFYIFLKNGYPQYVGYVNYFLNDFVEESPPWDEEDLKQLLKDECFLKHLTLCLVYKNKIMKNLSAIFSNLLFNFDHSFYVGDNIGRDFDKSNIDLKVSIFVHIYSHTLLFIFSLNKGLISLVLLIFPSNHIHLSVRLFFFFFFLSESFLFILS</sequence>
<dbReference type="InterPro" id="IPR023214">
    <property type="entry name" value="HAD_sf"/>
</dbReference>
<keyword evidence="1" id="KW-0812">Transmembrane</keyword>
<evidence type="ECO:0000256" key="1">
    <source>
        <dbReference type="SAM" id="Phobius"/>
    </source>
</evidence>
<organism evidence="2 3">
    <name type="scientific">Plasmodium gonderi</name>
    <dbReference type="NCBI Taxonomy" id="77519"/>
    <lineage>
        <taxon>Eukaryota</taxon>
        <taxon>Sar</taxon>
        <taxon>Alveolata</taxon>
        <taxon>Apicomplexa</taxon>
        <taxon>Aconoidasida</taxon>
        <taxon>Haemosporida</taxon>
        <taxon>Plasmodiidae</taxon>
        <taxon>Plasmodium</taxon>
        <taxon>Plasmodium (Plasmodium)</taxon>
    </lineage>
</organism>
<comment type="caution">
    <text evidence="2">The sequence shown here is derived from an EMBL/GenBank/DDBJ whole genome shotgun (WGS) entry which is preliminary data.</text>
</comment>
<dbReference type="OMA" id="YCLFICL"/>
<name>A0A1Y1JH17_PLAGO</name>
<dbReference type="Gene3D" id="3.40.50.1000">
    <property type="entry name" value="HAD superfamily/HAD-like"/>
    <property type="match status" value="1"/>
</dbReference>
<dbReference type="InterPro" id="IPR036412">
    <property type="entry name" value="HAD-like_sf"/>
</dbReference>
<evidence type="ECO:0000313" key="3">
    <source>
        <dbReference type="Proteomes" id="UP000195521"/>
    </source>
</evidence>
<keyword evidence="1" id="KW-0472">Membrane</keyword>
<protein>
    <recommendedName>
        <fullName evidence="4">Phosphatase</fullName>
    </recommendedName>
</protein>
<feature type="transmembrane region" description="Helical" evidence="1">
    <location>
        <begin position="543"/>
        <end position="562"/>
    </location>
</feature>
<accession>A0A1Y1JH17</accession>
<dbReference type="GeneID" id="39746445"/>